<feature type="signal peptide" evidence="10">
    <location>
        <begin position="1"/>
        <end position="29"/>
    </location>
</feature>
<feature type="active site" evidence="7">
    <location>
        <position position="129"/>
    </location>
</feature>
<keyword evidence="12" id="KW-0645">Protease</keyword>
<accession>A0A1Y6JTY9</accession>
<dbReference type="GO" id="GO:0071555">
    <property type="term" value="P:cell wall organization"/>
    <property type="evidence" value="ECO:0007669"/>
    <property type="project" value="UniProtKB-KW"/>
</dbReference>
<feature type="active site" description="Proton acceptor" evidence="7">
    <location>
        <position position="68"/>
    </location>
</feature>
<dbReference type="AlphaFoldDB" id="A0A1Y6JTY9"/>
<dbReference type="InterPro" id="IPR012338">
    <property type="entry name" value="Beta-lactam/transpept-like"/>
</dbReference>
<dbReference type="EMBL" id="LT854705">
    <property type="protein sequence ID" value="SMS13280.1"/>
    <property type="molecule type" value="Genomic_DNA"/>
</dbReference>
<reference evidence="13" key="1">
    <citation type="submission" date="2017-05" db="EMBL/GenBank/DDBJ databases">
        <authorList>
            <person name="Papadimitriou K."/>
        </authorList>
    </citation>
    <scope>NUCLEOTIDE SEQUENCE [LARGE SCALE GENOMIC DNA]</scope>
    <source>
        <strain evidence="13">ACA-DC 3411</strain>
    </source>
</reference>
<evidence type="ECO:0000313" key="12">
    <source>
        <dbReference type="EMBL" id="SMS13280.1"/>
    </source>
</evidence>
<feature type="binding site" evidence="8">
    <location>
        <position position="252"/>
    </location>
    <ligand>
        <name>substrate</name>
    </ligand>
</feature>
<keyword evidence="12" id="KW-0121">Carboxypeptidase</keyword>
<protein>
    <submittedName>
        <fullName evidence="12">D-alanyl-D-alanine carboxypeptidase</fullName>
        <ecNumber evidence="12">3.4.16.4</ecNumber>
    </submittedName>
</protein>
<dbReference type="PANTHER" id="PTHR21581">
    <property type="entry name" value="D-ALANYL-D-ALANINE CARBOXYPEPTIDASE"/>
    <property type="match status" value="1"/>
</dbReference>
<sequence>MKSLKRWLVRLSAGLAVLAGLTPALTAHAASGVTKVPARAAYVMDAQSGQALYQQNANKRYPIASLSKLLTVYLTVKAIDAGKINWTDQVPVDHNLIRLSHNSVFSSLRMKASDQFTVKDLVVAAMVASSNSAASALGDYVAGSNAAFIQAMNQQCQDWGIDAHFISSSGLDNSDLKSYGYRLPGTGATEENLVSAKAISIVAQHLLKADPEITQISSKTEATVNGTKVYNENSCLPGKTQYKKESQIDGLKTGYTENAKLCYTATFWVNGERMIATILGGDTTFSAMNKLIKQVKQEYQLQSTALNSRTVTLVNGARILAAPNTAQVGSWTKGNQTDTITTSFKPQLTATQLKTGQVQAGEPVGEMTVADQQTGITQHVTYYARSNATLFTSHQAFRTATTQPATLLKTLTTQTAVFDAG</sequence>
<evidence type="ECO:0000259" key="11">
    <source>
        <dbReference type="Pfam" id="PF00768"/>
    </source>
</evidence>
<keyword evidence="2 10" id="KW-0732">Signal</keyword>
<organism evidence="12 13">
    <name type="scientific">Levilactobacillus zymae</name>
    <dbReference type="NCBI Taxonomy" id="267363"/>
    <lineage>
        <taxon>Bacteria</taxon>
        <taxon>Bacillati</taxon>
        <taxon>Bacillota</taxon>
        <taxon>Bacilli</taxon>
        <taxon>Lactobacillales</taxon>
        <taxon>Lactobacillaceae</taxon>
        <taxon>Levilactobacillus</taxon>
    </lineage>
</organism>
<dbReference type="GO" id="GO:0009002">
    <property type="term" value="F:serine-type D-Ala-D-Ala carboxypeptidase activity"/>
    <property type="evidence" value="ECO:0007669"/>
    <property type="project" value="UniProtKB-EC"/>
</dbReference>
<evidence type="ECO:0000256" key="4">
    <source>
        <dbReference type="ARBA" id="ARBA00022960"/>
    </source>
</evidence>
<proteinExistence type="inferred from homology"/>
<dbReference type="GO" id="GO:0008360">
    <property type="term" value="P:regulation of cell shape"/>
    <property type="evidence" value="ECO:0007669"/>
    <property type="project" value="UniProtKB-KW"/>
</dbReference>
<dbReference type="Proteomes" id="UP000195412">
    <property type="component" value="Chromosome I"/>
</dbReference>
<keyword evidence="4" id="KW-0133">Cell shape</keyword>
<gene>
    <name evidence="12" type="ORF">LZ3411_0230</name>
</gene>
<dbReference type="KEGG" id="lzy:LZ3411_0230"/>
<evidence type="ECO:0000256" key="9">
    <source>
        <dbReference type="RuleBase" id="RU004016"/>
    </source>
</evidence>
<evidence type="ECO:0000256" key="1">
    <source>
        <dbReference type="ARBA" id="ARBA00007164"/>
    </source>
</evidence>
<dbReference type="PRINTS" id="PR00725">
    <property type="entry name" value="DADACBPTASE1"/>
</dbReference>
<name>A0A1Y6JTY9_9LACO</name>
<evidence type="ECO:0000313" key="13">
    <source>
        <dbReference type="Proteomes" id="UP000195412"/>
    </source>
</evidence>
<evidence type="ECO:0000256" key="6">
    <source>
        <dbReference type="ARBA" id="ARBA00023316"/>
    </source>
</evidence>
<keyword evidence="6" id="KW-0961">Cell wall biogenesis/degradation</keyword>
<evidence type="ECO:0000256" key="2">
    <source>
        <dbReference type="ARBA" id="ARBA00022729"/>
    </source>
</evidence>
<dbReference type="PANTHER" id="PTHR21581:SF11">
    <property type="entry name" value="D-ALANYL-D-ALANINE CARBOXYPEPTIDASE DACA"/>
    <property type="match status" value="1"/>
</dbReference>
<dbReference type="InterPro" id="IPR018044">
    <property type="entry name" value="Peptidase_S11"/>
</dbReference>
<evidence type="ECO:0000256" key="8">
    <source>
        <dbReference type="PIRSR" id="PIRSR618044-2"/>
    </source>
</evidence>
<feature type="chain" id="PRO_5012283296" evidence="10">
    <location>
        <begin position="30"/>
        <end position="421"/>
    </location>
</feature>
<dbReference type="RefSeq" id="WP_087741392.1">
    <property type="nucleotide sequence ID" value="NZ_JBPWQU010000011.1"/>
</dbReference>
<dbReference type="EC" id="3.4.16.4" evidence="12"/>
<dbReference type="GO" id="GO:0006508">
    <property type="term" value="P:proteolysis"/>
    <property type="evidence" value="ECO:0007669"/>
    <property type="project" value="InterPro"/>
</dbReference>
<dbReference type="GO" id="GO:0009252">
    <property type="term" value="P:peptidoglycan biosynthetic process"/>
    <property type="evidence" value="ECO:0007669"/>
    <property type="project" value="UniProtKB-KW"/>
</dbReference>
<evidence type="ECO:0000256" key="10">
    <source>
        <dbReference type="SAM" id="SignalP"/>
    </source>
</evidence>
<dbReference type="Gene3D" id="3.40.710.10">
    <property type="entry name" value="DD-peptidase/beta-lactamase superfamily"/>
    <property type="match status" value="1"/>
</dbReference>
<feature type="domain" description="Peptidase S11 D-alanyl-D-alanine carboxypeptidase A N-terminal" evidence="11">
    <location>
        <begin position="34"/>
        <end position="282"/>
    </location>
</feature>
<evidence type="ECO:0000256" key="3">
    <source>
        <dbReference type="ARBA" id="ARBA00022801"/>
    </source>
</evidence>
<dbReference type="Pfam" id="PF00768">
    <property type="entry name" value="Peptidase_S11"/>
    <property type="match status" value="1"/>
</dbReference>
<feature type="active site" description="Acyl-ester intermediate" evidence="7">
    <location>
        <position position="65"/>
    </location>
</feature>
<comment type="similarity">
    <text evidence="1 9">Belongs to the peptidase S11 family.</text>
</comment>
<dbReference type="InterPro" id="IPR001967">
    <property type="entry name" value="Peptidase_S11_N"/>
</dbReference>
<keyword evidence="5" id="KW-0573">Peptidoglycan synthesis</keyword>
<evidence type="ECO:0000256" key="5">
    <source>
        <dbReference type="ARBA" id="ARBA00022984"/>
    </source>
</evidence>
<keyword evidence="3 12" id="KW-0378">Hydrolase</keyword>
<evidence type="ECO:0000256" key="7">
    <source>
        <dbReference type="PIRSR" id="PIRSR618044-1"/>
    </source>
</evidence>
<dbReference type="SUPFAM" id="SSF56601">
    <property type="entry name" value="beta-lactamase/transpeptidase-like"/>
    <property type="match status" value="1"/>
</dbReference>